<evidence type="ECO:0000313" key="10">
    <source>
        <dbReference type="EMBL" id="SFE80218.1"/>
    </source>
</evidence>
<evidence type="ECO:0000313" key="11">
    <source>
        <dbReference type="Proteomes" id="UP000199516"/>
    </source>
</evidence>
<accession>A0A1I2DIE9</accession>
<keyword evidence="3" id="KW-0813">Transport</keyword>
<dbReference type="EMBL" id="FONT01000004">
    <property type="protein sequence ID" value="SFE80218.1"/>
    <property type="molecule type" value="Genomic_DNA"/>
</dbReference>
<dbReference type="Proteomes" id="UP000199516">
    <property type="component" value="Unassembled WGS sequence"/>
</dbReference>
<dbReference type="InterPro" id="IPR035906">
    <property type="entry name" value="MetI-like_sf"/>
</dbReference>
<name>A0A1I2DIE9_9BACI</name>
<feature type="transmembrane region" description="Helical" evidence="8">
    <location>
        <begin position="136"/>
        <end position="159"/>
    </location>
</feature>
<evidence type="ECO:0000256" key="3">
    <source>
        <dbReference type="ARBA" id="ARBA00022448"/>
    </source>
</evidence>
<dbReference type="PROSITE" id="PS50928">
    <property type="entry name" value="ABC_TM1"/>
    <property type="match status" value="1"/>
</dbReference>
<dbReference type="SUPFAM" id="SSF161098">
    <property type="entry name" value="MetI-like"/>
    <property type="match status" value="1"/>
</dbReference>
<evidence type="ECO:0000256" key="4">
    <source>
        <dbReference type="ARBA" id="ARBA00022475"/>
    </source>
</evidence>
<keyword evidence="5 8" id="KW-0812">Transmembrane</keyword>
<evidence type="ECO:0000259" key="9">
    <source>
        <dbReference type="PROSITE" id="PS50928"/>
    </source>
</evidence>
<dbReference type="AlphaFoldDB" id="A0A1I2DIE9"/>
<comment type="subcellular location">
    <subcellularLocation>
        <location evidence="1">Cell membrane</location>
        <topology evidence="1">Multi-pass membrane protein</topology>
    </subcellularLocation>
</comment>
<dbReference type="CDD" id="cd06261">
    <property type="entry name" value="TM_PBP2"/>
    <property type="match status" value="1"/>
</dbReference>
<dbReference type="STRING" id="930128.SAMN05192532_10491"/>
<evidence type="ECO:0000256" key="5">
    <source>
        <dbReference type="ARBA" id="ARBA00022692"/>
    </source>
</evidence>
<dbReference type="Gene3D" id="1.10.3720.10">
    <property type="entry name" value="MetI-like"/>
    <property type="match status" value="1"/>
</dbReference>
<feature type="transmembrane region" description="Helical" evidence="8">
    <location>
        <begin position="12"/>
        <end position="35"/>
    </location>
</feature>
<organism evidence="10 11">
    <name type="scientific">Alteribacillus iranensis</name>
    <dbReference type="NCBI Taxonomy" id="930128"/>
    <lineage>
        <taxon>Bacteria</taxon>
        <taxon>Bacillati</taxon>
        <taxon>Bacillota</taxon>
        <taxon>Bacilli</taxon>
        <taxon>Bacillales</taxon>
        <taxon>Bacillaceae</taxon>
        <taxon>Alteribacillus</taxon>
    </lineage>
</organism>
<keyword evidence="6 8" id="KW-1133">Transmembrane helix</keyword>
<evidence type="ECO:0000256" key="1">
    <source>
        <dbReference type="ARBA" id="ARBA00004651"/>
    </source>
</evidence>
<keyword evidence="7 8" id="KW-0472">Membrane</keyword>
<feature type="domain" description="ABC transmembrane type-1" evidence="9">
    <location>
        <begin position="58"/>
        <end position="185"/>
    </location>
</feature>
<dbReference type="PANTHER" id="PTHR42929">
    <property type="entry name" value="INNER MEMBRANE ABC TRANSPORTER PERMEASE PROTEIN YDCU-RELATED-RELATED"/>
    <property type="match status" value="1"/>
</dbReference>
<dbReference type="InterPro" id="IPR000515">
    <property type="entry name" value="MetI-like"/>
</dbReference>
<proteinExistence type="inferred from homology"/>
<keyword evidence="4" id="KW-1003">Cell membrane</keyword>
<keyword evidence="11" id="KW-1185">Reference proteome</keyword>
<feature type="transmembrane region" description="Helical" evidence="8">
    <location>
        <begin position="62"/>
        <end position="84"/>
    </location>
</feature>
<dbReference type="RefSeq" id="WP_322787607.1">
    <property type="nucleotide sequence ID" value="NZ_FONT01000004.1"/>
</dbReference>
<feature type="transmembrane region" description="Helical" evidence="8">
    <location>
        <begin position="96"/>
        <end position="116"/>
    </location>
</feature>
<dbReference type="GO" id="GO:0005886">
    <property type="term" value="C:plasma membrane"/>
    <property type="evidence" value="ECO:0007669"/>
    <property type="project" value="UniProtKB-SubCell"/>
</dbReference>
<evidence type="ECO:0000256" key="6">
    <source>
        <dbReference type="ARBA" id="ARBA00022989"/>
    </source>
</evidence>
<gene>
    <name evidence="10" type="ORF">SAMN05192532_10491</name>
</gene>
<evidence type="ECO:0000256" key="2">
    <source>
        <dbReference type="ARBA" id="ARBA00007069"/>
    </source>
</evidence>
<dbReference type="PANTHER" id="PTHR42929:SF6">
    <property type="entry name" value="IRON(III)-TRANSPORT SYSTEM PERMEASE PROTEIN SFUB"/>
    <property type="match status" value="1"/>
</dbReference>
<comment type="similarity">
    <text evidence="2">Belongs to the binding-protein-dependent transport system permease family. CysTW subfamily.</text>
</comment>
<reference evidence="10 11" key="1">
    <citation type="submission" date="2016-10" db="EMBL/GenBank/DDBJ databases">
        <authorList>
            <person name="de Groot N.N."/>
        </authorList>
    </citation>
    <scope>NUCLEOTIDE SEQUENCE [LARGE SCALE GENOMIC DNA]</scope>
    <source>
        <strain evidence="10 11">DSM 23995</strain>
    </source>
</reference>
<evidence type="ECO:0000256" key="7">
    <source>
        <dbReference type="ARBA" id="ARBA00023136"/>
    </source>
</evidence>
<evidence type="ECO:0000256" key="8">
    <source>
        <dbReference type="SAM" id="Phobius"/>
    </source>
</evidence>
<dbReference type="GO" id="GO:0055085">
    <property type="term" value="P:transmembrane transport"/>
    <property type="evidence" value="ECO:0007669"/>
    <property type="project" value="InterPro"/>
</dbReference>
<protein>
    <submittedName>
        <fullName evidence="10">Iron(III) transport system permease protein</fullName>
    </submittedName>
</protein>
<sequence>MKYFSLQTLNKYGAFLALGLLVLLPITLVLLRAFMPEGSFEGLAPLAVLGEPYYREVLWNSLLLGGGVVIGASLLAAPLAFLMARTDLKRHRWLDVLIMVPFMTPPYIGSMGWILAMQPNGYIEQLLPFMSSVTPLFFTYYGMVLVMSLHLFPFIYIIMRNTLSNIGGRLEEAGSVHGGKFFYRM</sequence>